<dbReference type="InterPro" id="IPR027417">
    <property type="entry name" value="P-loop_NTPase"/>
</dbReference>
<evidence type="ECO:0000256" key="3">
    <source>
        <dbReference type="ARBA" id="ARBA00022692"/>
    </source>
</evidence>
<evidence type="ECO:0000256" key="5">
    <source>
        <dbReference type="ARBA" id="ARBA00022741"/>
    </source>
</evidence>
<organism evidence="13 14">
    <name type="scientific">Psilocybe cyanescens</name>
    <dbReference type="NCBI Taxonomy" id="93625"/>
    <lineage>
        <taxon>Eukaryota</taxon>
        <taxon>Fungi</taxon>
        <taxon>Dikarya</taxon>
        <taxon>Basidiomycota</taxon>
        <taxon>Agaricomycotina</taxon>
        <taxon>Agaricomycetes</taxon>
        <taxon>Agaricomycetidae</taxon>
        <taxon>Agaricales</taxon>
        <taxon>Agaricineae</taxon>
        <taxon>Strophariaceae</taxon>
        <taxon>Psilocybe</taxon>
    </lineage>
</organism>
<comment type="caution">
    <text evidence="13">The sequence shown here is derived from an EMBL/GenBank/DDBJ whole genome shotgun (WGS) entry which is preliminary data.</text>
</comment>
<dbReference type="OrthoDB" id="6500128at2759"/>
<dbReference type="FunCoup" id="A0A409WF28">
    <property type="interactions" value="37"/>
</dbReference>
<dbReference type="Proteomes" id="UP000283269">
    <property type="component" value="Unassembled WGS sequence"/>
</dbReference>
<evidence type="ECO:0008006" key="15">
    <source>
        <dbReference type="Google" id="ProtNLM"/>
    </source>
</evidence>
<dbReference type="PROSITE" id="PS00211">
    <property type="entry name" value="ABC_TRANSPORTER_1"/>
    <property type="match status" value="1"/>
</dbReference>
<dbReference type="FunFam" id="1.20.1560.10:FF:000013">
    <property type="entry name" value="ABC transporter C family member 2"/>
    <property type="match status" value="1"/>
</dbReference>
<dbReference type="SUPFAM" id="SSF52540">
    <property type="entry name" value="P-loop containing nucleoside triphosphate hydrolases"/>
    <property type="match status" value="2"/>
</dbReference>
<evidence type="ECO:0000256" key="2">
    <source>
        <dbReference type="ARBA" id="ARBA00022448"/>
    </source>
</evidence>
<feature type="transmembrane region" description="Helical" evidence="10">
    <location>
        <begin position="537"/>
        <end position="557"/>
    </location>
</feature>
<feature type="transmembrane region" description="Helical" evidence="10">
    <location>
        <begin position="88"/>
        <end position="106"/>
    </location>
</feature>
<feature type="transmembrane region" description="Helical" evidence="10">
    <location>
        <begin position="126"/>
        <end position="147"/>
    </location>
</feature>
<keyword evidence="8 10" id="KW-0472">Membrane</keyword>
<dbReference type="CDD" id="cd03244">
    <property type="entry name" value="ABCC_MRP_domain2"/>
    <property type="match status" value="1"/>
</dbReference>
<dbReference type="Gene3D" id="1.20.1560.10">
    <property type="entry name" value="ABC transporter type 1, transmembrane domain"/>
    <property type="match status" value="2"/>
</dbReference>
<feature type="domain" description="ABC transmembrane type-1" evidence="12">
    <location>
        <begin position="395"/>
        <end position="593"/>
    </location>
</feature>
<evidence type="ECO:0000256" key="9">
    <source>
        <dbReference type="SAM" id="Coils"/>
    </source>
</evidence>
<keyword evidence="2" id="KW-0813">Transport</keyword>
<dbReference type="CDD" id="cd18596">
    <property type="entry name" value="ABC_6TM_VMR1_D1_like"/>
    <property type="match status" value="1"/>
</dbReference>
<dbReference type="CDD" id="cd18604">
    <property type="entry name" value="ABC_6TM_VMR1_D2_like"/>
    <property type="match status" value="1"/>
</dbReference>
<comment type="subcellular location">
    <subcellularLocation>
        <location evidence="1">Membrane</location>
        <topology evidence="1">Multi-pass membrane protein</topology>
    </subcellularLocation>
</comment>
<dbReference type="GO" id="GO:0016887">
    <property type="term" value="F:ATP hydrolysis activity"/>
    <property type="evidence" value="ECO:0007669"/>
    <property type="project" value="InterPro"/>
</dbReference>
<feature type="transmembrane region" description="Helical" evidence="10">
    <location>
        <begin position="1108"/>
        <end position="1126"/>
    </location>
</feature>
<dbReference type="Gene3D" id="3.40.50.300">
    <property type="entry name" value="P-loop containing nucleotide triphosphate hydrolases"/>
    <property type="match status" value="2"/>
</dbReference>
<dbReference type="SMART" id="SM00382">
    <property type="entry name" value="AAA"/>
    <property type="match status" value="2"/>
</dbReference>
<feature type="transmembrane region" description="Helical" evidence="10">
    <location>
        <begin position="346"/>
        <end position="366"/>
    </location>
</feature>
<dbReference type="PANTHER" id="PTHR24223:SF356">
    <property type="entry name" value="ATP-BINDING CASSETTE TRANSPORTER ABC4"/>
    <property type="match status" value="1"/>
</dbReference>
<dbReference type="Pfam" id="PF00664">
    <property type="entry name" value="ABC_membrane"/>
    <property type="match status" value="2"/>
</dbReference>
<feature type="transmembrane region" description="Helical" evidence="10">
    <location>
        <begin position="192"/>
        <end position="212"/>
    </location>
</feature>
<dbReference type="GO" id="GO:0140359">
    <property type="term" value="F:ABC-type transporter activity"/>
    <property type="evidence" value="ECO:0007669"/>
    <property type="project" value="InterPro"/>
</dbReference>
<feature type="transmembrane region" description="Helical" evidence="10">
    <location>
        <begin position="25"/>
        <end position="50"/>
    </location>
</feature>
<feature type="transmembrane region" description="Helical" evidence="10">
    <location>
        <begin position="451"/>
        <end position="473"/>
    </location>
</feature>
<dbReference type="InterPro" id="IPR011527">
    <property type="entry name" value="ABC1_TM_dom"/>
</dbReference>
<feature type="transmembrane region" description="Helical" evidence="10">
    <location>
        <begin position="1067"/>
        <end position="1087"/>
    </location>
</feature>
<dbReference type="InterPro" id="IPR036640">
    <property type="entry name" value="ABC1_TM_sf"/>
</dbReference>
<feature type="domain" description="ABC transmembrane type-1" evidence="12">
    <location>
        <begin position="938"/>
        <end position="1209"/>
    </location>
</feature>
<accession>A0A409WF28</accession>
<dbReference type="InParanoid" id="A0A409WF28"/>
<keyword evidence="9" id="KW-0175">Coiled coil</keyword>
<evidence type="ECO:0000256" key="10">
    <source>
        <dbReference type="SAM" id="Phobius"/>
    </source>
</evidence>
<dbReference type="CDD" id="cd03250">
    <property type="entry name" value="ABCC_MRP_domain1"/>
    <property type="match status" value="1"/>
</dbReference>
<keyword evidence="3 10" id="KW-0812">Transmembrane</keyword>
<evidence type="ECO:0000313" key="13">
    <source>
        <dbReference type="EMBL" id="PPQ77071.1"/>
    </source>
</evidence>
<reference evidence="13 14" key="1">
    <citation type="journal article" date="2018" name="Evol. Lett.">
        <title>Horizontal gene cluster transfer increased hallucinogenic mushroom diversity.</title>
        <authorList>
            <person name="Reynolds H.T."/>
            <person name="Vijayakumar V."/>
            <person name="Gluck-Thaler E."/>
            <person name="Korotkin H.B."/>
            <person name="Matheny P.B."/>
            <person name="Slot J.C."/>
        </authorList>
    </citation>
    <scope>NUCLEOTIDE SEQUENCE [LARGE SCALE GENOMIC DNA]</scope>
    <source>
        <strain evidence="13 14">2631</strain>
    </source>
</reference>
<dbReference type="EMBL" id="NHYD01003444">
    <property type="protein sequence ID" value="PPQ77071.1"/>
    <property type="molecule type" value="Genomic_DNA"/>
</dbReference>
<feature type="transmembrane region" description="Helical" evidence="10">
    <location>
        <begin position="563"/>
        <end position="581"/>
    </location>
</feature>
<feature type="transmembrane region" description="Helical" evidence="10">
    <location>
        <begin position="1153"/>
        <end position="1172"/>
    </location>
</feature>
<feature type="transmembrane region" description="Helical" evidence="10">
    <location>
        <begin position="931"/>
        <end position="957"/>
    </location>
</feature>
<dbReference type="InterPro" id="IPR017871">
    <property type="entry name" value="ABC_transporter-like_CS"/>
</dbReference>
<feature type="transmembrane region" description="Helical" evidence="10">
    <location>
        <begin position="1184"/>
        <end position="1202"/>
    </location>
</feature>
<feature type="domain" description="ABC transporter" evidence="11">
    <location>
        <begin position="633"/>
        <end position="869"/>
    </location>
</feature>
<dbReference type="PANTHER" id="PTHR24223">
    <property type="entry name" value="ATP-BINDING CASSETTE SUB-FAMILY C"/>
    <property type="match status" value="1"/>
</dbReference>
<feature type="coiled-coil region" evidence="9">
    <location>
        <begin position="855"/>
        <end position="885"/>
    </location>
</feature>
<feature type="transmembrane region" description="Helical" evidence="10">
    <location>
        <begin position="306"/>
        <end position="326"/>
    </location>
</feature>
<dbReference type="PROSITE" id="PS50893">
    <property type="entry name" value="ABC_TRANSPORTER_2"/>
    <property type="match status" value="2"/>
</dbReference>
<keyword evidence="7 10" id="KW-1133">Transmembrane helix</keyword>
<dbReference type="SUPFAM" id="SSF90123">
    <property type="entry name" value="ABC transporter transmembrane region"/>
    <property type="match status" value="2"/>
</dbReference>
<keyword evidence="4" id="KW-0677">Repeat</keyword>
<dbReference type="Pfam" id="PF00005">
    <property type="entry name" value="ABC_tran"/>
    <property type="match status" value="2"/>
</dbReference>
<dbReference type="GO" id="GO:0016020">
    <property type="term" value="C:membrane"/>
    <property type="evidence" value="ECO:0007669"/>
    <property type="project" value="UniProtKB-SubCell"/>
</dbReference>
<feature type="domain" description="ABC transporter" evidence="11">
    <location>
        <begin position="1246"/>
        <end position="1483"/>
    </location>
</feature>
<dbReference type="FunFam" id="3.40.50.300:FF:000838">
    <property type="entry name" value="ABC multidrug transporter (Eurofung)"/>
    <property type="match status" value="1"/>
</dbReference>
<dbReference type="InterPro" id="IPR003439">
    <property type="entry name" value="ABC_transporter-like_ATP-bd"/>
</dbReference>
<dbReference type="GO" id="GO:0005524">
    <property type="term" value="F:ATP binding"/>
    <property type="evidence" value="ECO:0007669"/>
    <property type="project" value="UniProtKB-KW"/>
</dbReference>
<proteinExistence type="predicted"/>
<evidence type="ECO:0000313" key="14">
    <source>
        <dbReference type="Proteomes" id="UP000283269"/>
    </source>
</evidence>
<keyword evidence="5" id="KW-0547">Nucleotide-binding</keyword>
<evidence type="ECO:0000259" key="12">
    <source>
        <dbReference type="PROSITE" id="PS50929"/>
    </source>
</evidence>
<evidence type="ECO:0000256" key="8">
    <source>
        <dbReference type="ARBA" id="ARBA00023136"/>
    </source>
</evidence>
<protein>
    <recommendedName>
        <fullName evidence="15">ABC transporter domain-containing protein</fullName>
    </recommendedName>
</protein>
<evidence type="ECO:0000259" key="11">
    <source>
        <dbReference type="PROSITE" id="PS50893"/>
    </source>
</evidence>
<evidence type="ECO:0000256" key="7">
    <source>
        <dbReference type="ARBA" id="ARBA00022989"/>
    </source>
</evidence>
<name>A0A409WF28_PSICY</name>
<dbReference type="InterPro" id="IPR003593">
    <property type="entry name" value="AAA+_ATPase"/>
</dbReference>
<dbReference type="InterPro" id="IPR050173">
    <property type="entry name" value="ABC_transporter_C-like"/>
</dbReference>
<feature type="transmembrane region" description="Helical" evidence="10">
    <location>
        <begin position="154"/>
        <end position="172"/>
    </location>
</feature>
<dbReference type="STRING" id="93625.A0A409WF28"/>
<sequence>MLILHDWPTIWEASNLEDTGIQNDISTLLLIVTILSGMALLFQSLTPLLAKSRQLTREAALSTVTHVPCEITEGTDSLTYSQGSRTIVLFKVLRLIGNILLILLSFPRNAGRNNDNLRGPKRHTYLHENAMVITYMYTSVLSAGALSASHFSSVMSRHATGVLLAVFGVYVYRDIWPLATYTEEPMDGPLNGVLWLKLAILTTIGFLIPLFIPRQYVPVDPKNPMKVTNPEQTASLFSLVTFSYADPVIFKAYQVPHLSHTQLPPLADSHSSQYLINIAFPYIDVFRGAKRRHVVWGLLRVFYKKILAMSIAIIMLTLSNFASPIALNRLLVSLDSGGQDDYIRPWFWIVVLFLGRVSMSLCFQNYHVLRLRSSKDENPDEKITSGTGNIRATSSTSFADKKGNLAGRINTLIAFDIPNIGFVSEILMLVIQGPLEIAFGAMFLYRLLGWSAIVGIASILILLPLPGYVGGRLQNIHRQRMRKTDGRVQSVTETIAVLRMVKMFGWENRMRGILDEKREEELVWLWKDKLINLTNEVINFIIPTITMLVTYGTHTLIRGQSLNASVIFSSMAVFNIVRSMLRRTSFMVNQFIKGKVALDRVNDFLQETDLLDQFSEGNLNQCSGLVDEAIIGVNQAEFTWTEAPEQSTSLAPFRLRINGSLEFKKGGLNLIIGPTGSGKTSILMALLGEMHFTPLSDDSWVNLPRAGGIAYAAQESWVLNDTIKNNILFQSPYDEERYRKVVYQCDLTRDLELFDAGDDTEIGERGVTLSGGQKARVTLARALYSSAEIILMDDILAALDVHTSNWIVKECLQGDLIRGRTILLVTHNVGIATPIADHIVSVGLNGVVHEIGKDINQALQADTDLANEIKQLEKQEGEVANAFNEEALPKEMGKKDGKLILAEEIVLGSVSGGTYMLYLRSLGGDQPILFMTAWLTGLILMQSGYMLGVWFLGYWGSKYETQQPQEINVPYYLTIYTSILFVSMGMYTFAVLTYNSGTQRASRAINRQLVDSILTSTLRWLDETPSSRIISRCAQDIGQLDGPLPRFLVQVVELTISMIVKLVGPTLLTPSVVLPGILIAALGAFTGELYLKAQISLKRESSNARSPIVAHFGTVIAGLVSIRAYGAQESSRVELLRRIDHYMKVAWTPLNRWLGIRIDFLSASFTAALASYMLTNRKLNASNVGFSLTMALEFCSSILWLVRYSNDLQVQANSLERIRHYLDIEHEPKSTEAGRPPAAWPTSGNLQVEGLSARYSAKGQEVLHSISFAVKSGERIGIVGRTGSGKSSLTLSLLRLILTEGTVYYDGISTNKINLNDLRSSITIIPQIPELLSGTLRRNLDPFEQHDDSTLNNALRSAGLFSLQSEGEGGNLSLDSYISSGGHNLSVGQRQIIALARAIVRNSKLLILDEATSAIDHKTDSVIQSSLRNELGSDVTVLTVAHRLQTIMDADKILVLDEGRIVEFDPPKVLLERVQSRFKALVDESRDKNALYAMAYQKREL</sequence>
<dbReference type="PROSITE" id="PS50929">
    <property type="entry name" value="ABC_TM1F"/>
    <property type="match status" value="2"/>
</dbReference>
<keyword evidence="6" id="KW-0067">ATP-binding</keyword>
<keyword evidence="14" id="KW-1185">Reference proteome</keyword>
<feature type="transmembrane region" description="Helical" evidence="10">
    <location>
        <begin position="899"/>
        <end position="919"/>
    </location>
</feature>
<feature type="transmembrane region" description="Helical" evidence="10">
    <location>
        <begin position="969"/>
        <end position="990"/>
    </location>
</feature>
<evidence type="ECO:0000256" key="1">
    <source>
        <dbReference type="ARBA" id="ARBA00004141"/>
    </source>
</evidence>
<gene>
    <name evidence="13" type="ORF">CVT25_014884</name>
</gene>
<evidence type="ECO:0000256" key="6">
    <source>
        <dbReference type="ARBA" id="ARBA00022840"/>
    </source>
</evidence>
<evidence type="ECO:0000256" key="4">
    <source>
        <dbReference type="ARBA" id="ARBA00022737"/>
    </source>
</evidence>